<keyword evidence="6" id="KW-0735">Signal-anchor</keyword>
<evidence type="ECO:0000313" key="13">
    <source>
        <dbReference type="Proteomes" id="UP000815325"/>
    </source>
</evidence>
<dbReference type="InterPro" id="IPR022751">
    <property type="entry name" value="Alpha_mannosyltransferase"/>
</dbReference>
<dbReference type="InterPro" id="IPR029044">
    <property type="entry name" value="Nucleotide-diphossugar_trans"/>
</dbReference>
<dbReference type="Proteomes" id="UP000815325">
    <property type="component" value="Unassembled WGS sequence"/>
</dbReference>
<proteinExistence type="inferred from homology"/>
<evidence type="ECO:0000313" key="12">
    <source>
        <dbReference type="EMBL" id="KAF5827856.1"/>
    </source>
</evidence>
<dbReference type="GO" id="GO:0016757">
    <property type="term" value="F:glycosyltransferase activity"/>
    <property type="evidence" value="ECO:0007669"/>
    <property type="project" value="UniProtKB-KW"/>
</dbReference>
<evidence type="ECO:0000256" key="1">
    <source>
        <dbReference type="ARBA" id="ARBA00004394"/>
    </source>
</evidence>
<evidence type="ECO:0000256" key="9">
    <source>
        <dbReference type="ARBA" id="ARBA00023136"/>
    </source>
</evidence>
<accession>A0ABQ7FZS9</accession>
<reference evidence="12" key="1">
    <citation type="submission" date="2017-08" db="EMBL/GenBank/DDBJ databases">
        <authorList>
            <person name="Polle J.E."/>
            <person name="Barry K."/>
            <person name="Cushman J."/>
            <person name="Schmutz J."/>
            <person name="Tran D."/>
            <person name="Hathwaick L.T."/>
            <person name="Yim W.C."/>
            <person name="Jenkins J."/>
            <person name="Mckie-Krisberg Z.M."/>
            <person name="Prochnik S."/>
            <person name="Lindquist E."/>
            <person name="Dockter R.B."/>
            <person name="Adam C."/>
            <person name="Molina H."/>
            <person name="Bunkerborg J."/>
            <person name="Jin E."/>
            <person name="Buchheim M."/>
            <person name="Magnuson J."/>
        </authorList>
    </citation>
    <scope>NUCLEOTIDE SEQUENCE</scope>
    <source>
        <strain evidence="12">CCAP 19/18</strain>
    </source>
</reference>
<keyword evidence="13" id="KW-1185">Reference proteome</keyword>
<keyword evidence="8" id="KW-0333">Golgi apparatus</keyword>
<evidence type="ECO:0000256" key="2">
    <source>
        <dbReference type="ARBA" id="ARBA00004606"/>
    </source>
</evidence>
<keyword evidence="7" id="KW-1133">Transmembrane helix</keyword>
<dbReference type="PANTHER" id="PTHR31646">
    <property type="entry name" value="ALPHA-1,2-MANNOSYLTRANSFERASE MNN2"/>
    <property type="match status" value="1"/>
</dbReference>
<keyword evidence="9" id="KW-0472">Membrane</keyword>
<dbReference type="PANTHER" id="PTHR31646:SF1">
    <property type="entry name" value="ALPHA-1,2-MANNOSYLTRANSFERASE MNN2"/>
    <property type="match status" value="1"/>
</dbReference>
<evidence type="ECO:0000256" key="11">
    <source>
        <dbReference type="SAM" id="MobiDB-lite"/>
    </source>
</evidence>
<evidence type="ECO:0000256" key="5">
    <source>
        <dbReference type="ARBA" id="ARBA00022692"/>
    </source>
</evidence>
<keyword evidence="12" id="KW-0328">Glycosyltransferase</keyword>
<gene>
    <name evidence="12" type="ORF">DUNSADRAFT_18619</name>
</gene>
<dbReference type="Pfam" id="PF11051">
    <property type="entry name" value="Mannosyl_trans3"/>
    <property type="match status" value="1"/>
</dbReference>
<evidence type="ECO:0000256" key="6">
    <source>
        <dbReference type="ARBA" id="ARBA00022968"/>
    </source>
</evidence>
<protein>
    <submittedName>
        <fullName evidence="12">Mannosyltransferase putative-domain-containing protein</fullName>
    </submittedName>
</protein>
<feature type="region of interest" description="Disordered" evidence="11">
    <location>
        <begin position="1"/>
        <end position="23"/>
    </location>
</feature>
<evidence type="ECO:0000256" key="3">
    <source>
        <dbReference type="ARBA" id="ARBA00009105"/>
    </source>
</evidence>
<evidence type="ECO:0000256" key="8">
    <source>
        <dbReference type="ARBA" id="ARBA00023034"/>
    </source>
</evidence>
<dbReference type="SUPFAM" id="SSF53448">
    <property type="entry name" value="Nucleotide-diphospho-sugar transferases"/>
    <property type="match status" value="1"/>
</dbReference>
<keyword evidence="4" id="KW-0808">Transferase</keyword>
<sequence>MLQHMPSTQERAGQLARSSSTAMQELISSRSKLTFAAAATTRKVQEIGTRTRELWDELGSLIRSSGHDEKRVRMPPKREENRDWVTDGVDLDEQTINELRSSVHRCKGVIPPVPEGLFQGRGIATIAGGFHYMTKALLMHVQASAWIGLHLLRRSGSNLPVEMWFPVLELPTPQLEAELASLGVTVRAFDQRDLDQSGFLLKSVAIALSMFKEVLFLDADSFPLMQPEALFQGSQFEETGAVFWQDYWEPTPASEVG</sequence>
<organism evidence="12 13">
    <name type="scientific">Dunaliella salina</name>
    <name type="common">Green alga</name>
    <name type="synonym">Protococcus salinus</name>
    <dbReference type="NCBI Taxonomy" id="3046"/>
    <lineage>
        <taxon>Eukaryota</taxon>
        <taxon>Viridiplantae</taxon>
        <taxon>Chlorophyta</taxon>
        <taxon>core chlorophytes</taxon>
        <taxon>Chlorophyceae</taxon>
        <taxon>CS clade</taxon>
        <taxon>Chlamydomonadales</taxon>
        <taxon>Dunaliellaceae</taxon>
        <taxon>Dunaliella</taxon>
    </lineage>
</organism>
<evidence type="ECO:0000256" key="4">
    <source>
        <dbReference type="ARBA" id="ARBA00022679"/>
    </source>
</evidence>
<evidence type="ECO:0000256" key="10">
    <source>
        <dbReference type="ARBA" id="ARBA00037847"/>
    </source>
</evidence>
<comment type="similarity">
    <text evidence="3">Belongs to the MNN1/MNT family.</text>
</comment>
<keyword evidence="5" id="KW-0812">Transmembrane</keyword>
<name>A0ABQ7FZS9_DUNSA</name>
<comment type="caution">
    <text evidence="12">The sequence shown here is derived from an EMBL/GenBank/DDBJ whole genome shotgun (WGS) entry which is preliminary data.</text>
</comment>
<dbReference type="EMBL" id="MU070412">
    <property type="protein sequence ID" value="KAF5827856.1"/>
    <property type="molecule type" value="Genomic_DNA"/>
</dbReference>
<comment type="subcellular location">
    <subcellularLocation>
        <location evidence="10">Endomembrane system</location>
        <topology evidence="10">Single-pass membrane protein</topology>
    </subcellularLocation>
    <subcellularLocation>
        <location evidence="1">Golgi apparatus membrane</location>
    </subcellularLocation>
    <subcellularLocation>
        <location evidence="2">Membrane</location>
        <topology evidence="2">Single-pass type II membrane protein</topology>
    </subcellularLocation>
</comment>
<evidence type="ECO:0000256" key="7">
    <source>
        <dbReference type="ARBA" id="ARBA00022989"/>
    </source>
</evidence>